<accession>A0ABV0K1P4</accession>
<sequence>MSYTNEPGASGAYREEPAYGTVPGQRIADAAPVAVTGYHDLVRWGPIIAGLVVAIATQLVLTALGAAVGLTNIAGSDAAQSNAGDVGTAVGIWSIISLLIALFLGGYVTSRACGPMNRKTALLNGAILWATTLAVSAWLLSSGVAGAFGLVAQGADAVVNQVPTDALPNAADPNVSQEQAQNIAGNAAKVGWSFALGSLLGLVASLAGAATGARSPRTYGAAPR</sequence>
<proteinExistence type="predicted"/>
<organism evidence="2 3">
    <name type="scientific">Leptolyngbya subtilissima DQ-A4</name>
    <dbReference type="NCBI Taxonomy" id="2933933"/>
    <lineage>
        <taxon>Bacteria</taxon>
        <taxon>Bacillati</taxon>
        <taxon>Cyanobacteriota</taxon>
        <taxon>Cyanophyceae</taxon>
        <taxon>Leptolyngbyales</taxon>
        <taxon>Leptolyngbyaceae</taxon>
        <taxon>Leptolyngbya group</taxon>
        <taxon>Leptolyngbya</taxon>
    </lineage>
</organism>
<keyword evidence="1" id="KW-1133">Transmembrane helix</keyword>
<protein>
    <recommendedName>
        <fullName evidence="4">PhnA-like protein</fullName>
    </recommendedName>
</protein>
<comment type="caution">
    <text evidence="2">The sequence shown here is derived from an EMBL/GenBank/DDBJ whole genome shotgun (WGS) entry which is preliminary data.</text>
</comment>
<feature type="transmembrane region" description="Helical" evidence="1">
    <location>
        <begin position="90"/>
        <end position="109"/>
    </location>
</feature>
<feature type="transmembrane region" description="Helical" evidence="1">
    <location>
        <begin position="190"/>
        <end position="210"/>
    </location>
</feature>
<dbReference type="EMBL" id="JAMPKX010000002">
    <property type="protein sequence ID" value="MEP0946702.1"/>
    <property type="molecule type" value="Genomic_DNA"/>
</dbReference>
<evidence type="ECO:0000313" key="3">
    <source>
        <dbReference type="Proteomes" id="UP001482513"/>
    </source>
</evidence>
<evidence type="ECO:0008006" key="4">
    <source>
        <dbReference type="Google" id="ProtNLM"/>
    </source>
</evidence>
<evidence type="ECO:0000256" key="1">
    <source>
        <dbReference type="SAM" id="Phobius"/>
    </source>
</evidence>
<dbReference type="RefSeq" id="WP_190696596.1">
    <property type="nucleotide sequence ID" value="NZ_JAMPKX010000002.1"/>
</dbReference>
<keyword evidence="1" id="KW-0812">Transmembrane</keyword>
<keyword evidence="1" id="KW-0472">Membrane</keyword>
<gene>
    <name evidence="2" type="ORF">NC992_07450</name>
</gene>
<name>A0ABV0K1P4_9CYAN</name>
<evidence type="ECO:0000313" key="2">
    <source>
        <dbReference type="EMBL" id="MEP0946702.1"/>
    </source>
</evidence>
<dbReference type="Proteomes" id="UP001482513">
    <property type="component" value="Unassembled WGS sequence"/>
</dbReference>
<reference evidence="2 3" key="1">
    <citation type="submission" date="2022-04" db="EMBL/GenBank/DDBJ databases">
        <title>Positive selection, recombination, and allopatry shape intraspecific diversity of widespread and dominant cyanobacteria.</title>
        <authorList>
            <person name="Wei J."/>
            <person name="Shu W."/>
            <person name="Hu C."/>
        </authorList>
    </citation>
    <scope>NUCLEOTIDE SEQUENCE [LARGE SCALE GENOMIC DNA]</scope>
    <source>
        <strain evidence="2 3">DQ-A4</strain>
    </source>
</reference>
<feature type="transmembrane region" description="Helical" evidence="1">
    <location>
        <begin position="121"/>
        <end position="140"/>
    </location>
</feature>
<feature type="transmembrane region" description="Helical" evidence="1">
    <location>
        <begin position="47"/>
        <end position="70"/>
    </location>
</feature>
<keyword evidence="3" id="KW-1185">Reference proteome</keyword>